<proteinExistence type="predicted"/>
<organism evidence="1 2">
    <name type="scientific">Choristoneura fumiferana</name>
    <name type="common">Spruce budworm moth</name>
    <name type="synonym">Archips fumiferana</name>
    <dbReference type="NCBI Taxonomy" id="7141"/>
    <lineage>
        <taxon>Eukaryota</taxon>
        <taxon>Metazoa</taxon>
        <taxon>Ecdysozoa</taxon>
        <taxon>Arthropoda</taxon>
        <taxon>Hexapoda</taxon>
        <taxon>Insecta</taxon>
        <taxon>Pterygota</taxon>
        <taxon>Neoptera</taxon>
        <taxon>Endopterygota</taxon>
        <taxon>Lepidoptera</taxon>
        <taxon>Glossata</taxon>
        <taxon>Ditrysia</taxon>
        <taxon>Tortricoidea</taxon>
        <taxon>Tortricidae</taxon>
        <taxon>Tortricinae</taxon>
        <taxon>Choristoneura</taxon>
    </lineage>
</organism>
<gene>
    <name evidence="1" type="ORF">MSG28_006854</name>
</gene>
<evidence type="ECO:0000313" key="2">
    <source>
        <dbReference type="Proteomes" id="UP001064048"/>
    </source>
</evidence>
<protein>
    <submittedName>
        <fullName evidence="1">Uncharacterized protein</fullName>
    </submittedName>
</protein>
<keyword evidence="2" id="KW-1185">Reference proteome</keyword>
<dbReference type="Proteomes" id="UP001064048">
    <property type="component" value="Chromosome 11"/>
</dbReference>
<accession>A0ACC0JLI4</accession>
<dbReference type="EMBL" id="CM046111">
    <property type="protein sequence ID" value="KAI8424942.1"/>
    <property type="molecule type" value="Genomic_DNA"/>
</dbReference>
<reference evidence="1 2" key="1">
    <citation type="journal article" date="2022" name="Genome Biol. Evol.">
        <title>The Spruce Budworm Genome: Reconstructing the Evolutionary History of Antifreeze Proteins.</title>
        <authorList>
            <person name="Beliveau C."/>
            <person name="Gagne P."/>
            <person name="Picq S."/>
            <person name="Vernygora O."/>
            <person name="Keeling C.I."/>
            <person name="Pinkney K."/>
            <person name="Doucet D."/>
            <person name="Wen F."/>
            <person name="Johnston J.S."/>
            <person name="Maaroufi H."/>
            <person name="Boyle B."/>
            <person name="Laroche J."/>
            <person name="Dewar K."/>
            <person name="Juretic N."/>
            <person name="Blackburn G."/>
            <person name="Nisole A."/>
            <person name="Brunet B."/>
            <person name="Brandao M."/>
            <person name="Lumley L."/>
            <person name="Duan J."/>
            <person name="Quan G."/>
            <person name="Lucarotti C.J."/>
            <person name="Roe A.D."/>
            <person name="Sperling F.A.H."/>
            <person name="Levesque R.C."/>
            <person name="Cusson M."/>
        </authorList>
    </citation>
    <scope>NUCLEOTIDE SEQUENCE [LARGE SCALE GENOMIC DNA]</scope>
    <source>
        <strain evidence="1">Glfc:IPQL:Cfum</strain>
    </source>
</reference>
<sequence length="937" mass="106555">MVVAIRADLAQVCVYVRPTQVERKYALRLGANQSVISTDLLVITGNLFTSNMAVMKTYFTLFTLWTFGNVACITVIDLSSKANVTWSIENKNGSVKLFGSVPGGIYSDLMKAGIIGDILSGFNDVASRWVAYDSWTYTGQFTIKEVPATYVAHLVLEGVDTVSFIEVNGSPVGSTNNMFVRYVFDIKPHLKAGVNEIKVSFASPIEVARSRSKKYFTAPACVPELYHGECHANQLRKMQASFAWDWGPAFPSVGLWRPAYIEFYDTAIIRSVTIHTSKVNAHWLLRIIAHLESAKRRQVYGYLTASINVDGNQTIKVGEYVEIDMREDGANEIELNMTISKNVISLWWPNGFGKQPLYDLHVIFVSNKSKEIYDVHQKIGFRTLEVVEEDTSLLPGNNTAGPGLTFYFKVNGYPIFMKGSNWIPANILPELGGDKKTVDSLLLSAREAHMAMLRVWGGGVYESDYFYQRCDQLGILIWQDFLFACSMYPADTEFLNSVKVEIEQNVIRLQHHPSIAIWAGNNENEVALRGNWYATSSEFITYKEDYIKLYVNTIKPIVEGLDPGRRYVVSSPSNGKESEQEGYIAQNPYDPSYGDTHYYNYFLDNWNQNIYPKTRFASEYGFQSLPSLLTMSTATKNESDYNVHSQYSVHRQHCPGGYGYIDYQMTRHLQLSTNDPKHFEKYIYYSQISQAMSMKAETEFYRQSQADWYTMGALYWQLNDVWQAPSWSSIEYGGKWKMLHYFAKSFFAPVLISPRRLLTNDVEIYLLNDRFVPVTGGIVTIDYFNWSSLTPIKSIMFAANADPLSSKKLSINIQLWKEKIDEIFLRFSLTADGVTRTPCNYVFPKPFKSVVGLKKPSIQIKVSNTTESVPEGIRYNIDITVDTVVLFLWLETTVPGGHFDVNGLIITNNIVSVHYVNQKQVLPHDLEKSIAYKYYLN</sequence>
<name>A0ACC0JLI4_CHOFU</name>
<comment type="caution">
    <text evidence="1">The sequence shown here is derived from an EMBL/GenBank/DDBJ whole genome shotgun (WGS) entry which is preliminary data.</text>
</comment>
<evidence type="ECO:0000313" key="1">
    <source>
        <dbReference type="EMBL" id="KAI8424942.1"/>
    </source>
</evidence>